<comment type="similarity">
    <text evidence="3">Belongs to the SMC family. SMC6 subfamily.</text>
</comment>
<evidence type="ECO:0000256" key="7">
    <source>
        <dbReference type="ARBA" id="ARBA00022840"/>
    </source>
</evidence>
<keyword evidence="4" id="KW-0158">Chromosome</keyword>
<accession>A0A8H5LSF6</accession>
<sequence>MNIQVDNPMNVLTQDAARQFLSASHPTDKYKFFLRGTQLSQLSEEYDTCLANIKKTYKVLAQKKEALPDLRTAFRDATVRFEEAAKAREQKQKADELKKELAWAHVRGKEEEMEAKIQDVARLETRLPKIQRSIDDATAKFDAATEEVTRYEAEATSFGDLDDLSQERDRLQSLIRGNRNTIGDFSADMKKMEQSVNSITTQIAELNAKIETETQRMAANTQAKHDETQRRLEAARDAVHEGQGTLEALAAQIREQQGKNDAVKKEGEDATRELANVKGEIQNCQGMIQRARDAEKNSLIPYGNNIKGVLDAIKTMQWKGDPPLGPLGMYVKAKDPETWGDLLRSQISGYLTAFAITNGEDRAALKRLLEKSGNSRTTIIITEKDLFDYSGGEPPAEYLTVLRALEISDPFVLRILINIARIERQVLAHKRVDAEKSLKHLRGGGTAWTIDGFTVRVFPEGGSANTPLNWNRNRNDATSLLLTGRDAASEIRHHEAQIKTYDARYQAALSNEKRLRAEFAAGRQDLDNLKAQHVNANDKFRRAKAALVNLQQEANDDMPTNITSFQAAKEEAEAEKSNVVDQFKDVVRQKQEVDDRNKLLIPQLDRVKARISEFTQHKSAIVSRVEDAVEKRLKAQQARDHYTEKLDTENAKIKQVQAVADVLQEEFTNWTNKALEYCDRVPNPRKAEDVKRHLDSVQRALQERERRHGATVEEMTIEVNKAKAKLETAERDLKQMTHLNKTLKTSLIIRLQRWQEFRRHIALRCKLVFGYHLSHRGYYGKVLFNHEAGTLVLKVQTDDQAITTQSTREKDPRSLSGGVWVRRILSFHQSATNITAIDEFDVFMDAVNRRISMKMMIDTANSSDKKQYILITPQDMGNVQLGTTVKVNRMTDPERAQAQPA</sequence>
<evidence type="ECO:0008006" key="15">
    <source>
        <dbReference type="Google" id="ProtNLM"/>
    </source>
</evidence>
<dbReference type="AlphaFoldDB" id="A0A8H5LSF6"/>
<dbReference type="EMBL" id="JAACJP010000065">
    <property type="protein sequence ID" value="KAF5367793.1"/>
    <property type="molecule type" value="Genomic_DNA"/>
</dbReference>
<dbReference type="GO" id="GO:0003684">
    <property type="term" value="F:damaged DNA binding"/>
    <property type="evidence" value="ECO:0007669"/>
    <property type="project" value="TreeGrafter"/>
</dbReference>
<evidence type="ECO:0000256" key="2">
    <source>
        <dbReference type="ARBA" id="ARBA00004286"/>
    </source>
</evidence>
<dbReference type="GO" id="GO:0005634">
    <property type="term" value="C:nucleus"/>
    <property type="evidence" value="ECO:0007669"/>
    <property type="project" value="UniProtKB-SubCell"/>
</dbReference>
<dbReference type="GO" id="GO:0005524">
    <property type="term" value="F:ATP binding"/>
    <property type="evidence" value="ECO:0007669"/>
    <property type="project" value="UniProtKB-KW"/>
</dbReference>
<dbReference type="GO" id="GO:0030915">
    <property type="term" value="C:Smc5-Smc6 complex"/>
    <property type="evidence" value="ECO:0007669"/>
    <property type="project" value="TreeGrafter"/>
</dbReference>
<name>A0A8H5LSF6_9AGAR</name>
<feature type="coiled-coil region" evidence="12">
    <location>
        <begin position="80"/>
        <end position="294"/>
    </location>
</feature>
<evidence type="ECO:0000256" key="12">
    <source>
        <dbReference type="SAM" id="Coils"/>
    </source>
</evidence>
<dbReference type="OrthoDB" id="10072614at2759"/>
<comment type="caution">
    <text evidence="13">The sequence shown here is derived from an EMBL/GenBank/DDBJ whole genome shotgun (WGS) entry which is preliminary data.</text>
</comment>
<dbReference type="SUPFAM" id="SSF52540">
    <property type="entry name" value="P-loop containing nucleoside triphosphate hydrolases"/>
    <property type="match status" value="1"/>
</dbReference>
<dbReference type="GO" id="GO:0003697">
    <property type="term" value="F:single-stranded DNA binding"/>
    <property type="evidence" value="ECO:0007669"/>
    <property type="project" value="TreeGrafter"/>
</dbReference>
<evidence type="ECO:0000256" key="8">
    <source>
        <dbReference type="ARBA" id="ARBA00023054"/>
    </source>
</evidence>
<proteinExistence type="inferred from homology"/>
<dbReference type="Gene3D" id="3.40.50.300">
    <property type="entry name" value="P-loop containing nucleotide triphosphate hydrolases"/>
    <property type="match status" value="1"/>
</dbReference>
<keyword evidence="6" id="KW-0227">DNA damage</keyword>
<keyword evidence="9" id="KW-0233">DNA recombination</keyword>
<keyword evidence="7" id="KW-0067">ATP-binding</keyword>
<keyword evidence="14" id="KW-1185">Reference proteome</keyword>
<keyword evidence="11" id="KW-0539">Nucleus</keyword>
<evidence type="ECO:0000256" key="6">
    <source>
        <dbReference type="ARBA" id="ARBA00022763"/>
    </source>
</evidence>
<comment type="subcellular location">
    <subcellularLocation>
        <location evidence="2">Chromosome</location>
    </subcellularLocation>
    <subcellularLocation>
        <location evidence="1">Nucleus</location>
    </subcellularLocation>
</comment>
<evidence type="ECO:0000256" key="11">
    <source>
        <dbReference type="ARBA" id="ARBA00023242"/>
    </source>
</evidence>
<dbReference type="PANTHER" id="PTHR19306:SF6">
    <property type="entry name" value="STRUCTURAL MAINTENANCE OF CHROMOSOMES PROTEIN 6"/>
    <property type="match status" value="1"/>
</dbReference>
<organism evidence="13 14">
    <name type="scientific">Tricholomella constricta</name>
    <dbReference type="NCBI Taxonomy" id="117010"/>
    <lineage>
        <taxon>Eukaryota</taxon>
        <taxon>Fungi</taxon>
        <taxon>Dikarya</taxon>
        <taxon>Basidiomycota</taxon>
        <taxon>Agaricomycotina</taxon>
        <taxon>Agaricomycetes</taxon>
        <taxon>Agaricomycetidae</taxon>
        <taxon>Agaricales</taxon>
        <taxon>Tricholomatineae</taxon>
        <taxon>Lyophyllaceae</taxon>
        <taxon>Tricholomella</taxon>
    </lineage>
</organism>
<dbReference type="GO" id="GO:0000724">
    <property type="term" value="P:double-strand break repair via homologous recombination"/>
    <property type="evidence" value="ECO:0007669"/>
    <property type="project" value="TreeGrafter"/>
</dbReference>
<evidence type="ECO:0000256" key="5">
    <source>
        <dbReference type="ARBA" id="ARBA00022741"/>
    </source>
</evidence>
<evidence type="ECO:0000313" key="14">
    <source>
        <dbReference type="Proteomes" id="UP000565441"/>
    </source>
</evidence>
<dbReference type="InterPro" id="IPR027417">
    <property type="entry name" value="P-loop_NTPase"/>
</dbReference>
<evidence type="ECO:0000256" key="10">
    <source>
        <dbReference type="ARBA" id="ARBA00023204"/>
    </source>
</evidence>
<evidence type="ECO:0000313" key="13">
    <source>
        <dbReference type="EMBL" id="KAF5367793.1"/>
    </source>
</evidence>
<protein>
    <recommendedName>
        <fullName evidence="15">SMC hinge domain-containing protein</fullName>
    </recommendedName>
</protein>
<gene>
    <name evidence="13" type="ORF">D9615_010502</name>
</gene>
<dbReference type="Gene3D" id="1.10.287.1490">
    <property type="match status" value="1"/>
</dbReference>
<feature type="coiled-coil region" evidence="12">
    <location>
        <begin position="646"/>
        <end position="746"/>
    </location>
</feature>
<keyword evidence="8 12" id="KW-0175">Coiled coil</keyword>
<feature type="coiled-coil region" evidence="12">
    <location>
        <begin position="512"/>
        <end position="589"/>
    </location>
</feature>
<dbReference type="GO" id="GO:0035861">
    <property type="term" value="C:site of double-strand break"/>
    <property type="evidence" value="ECO:0007669"/>
    <property type="project" value="TreeGrafter"/>
</dbReference>
<keyword evidence="10" id="KW-0234">DNA repair</keyword>
<evidence type="ECO:0000256" key="3">
    <source>
        <dbReference type="ARBA" id="ARBA00006793"/>
    </source>
</evidence>
<reference evidence="13 14" key="1">
    <citation type="journal article" date="2020" name="ISME J.">
        <title>Uncovering the hidden diversity of litter-decomposition mechanisms in mushroom-forming fungi.</title>
        <authorList>
            <person name="Floudas D."/>
            <person name="Bentzer J."/>
            <person name="Ahren D."/>
            <person name="Johansson T."/>
            <person name="Persson P."/>
            <person name="Tunlid A."/>
        </authorList>
    </citation>
    <scope>NUCLEOTIDE SEQUENCE [LARGE SCALE GENOMIC DNA]</scope>
    <source>
        <strain evidence="13 14">CBS 661.87</strain>
    </source>
</reference>
<evidence type="ECO:0000256" key="4">
    <source>
        <dbReference type="ARBA" id="ARBA00022454"/>
    </source>
</evidence>
<dbReference type="PANTHER" id="PTHR19306">
    <property type="entry name" value="STRUCTURAL MAINTENANCE OF CHROMOSOMES 5,6 SMC5, SMC6"/>
    <property type="match status" value="1"/>
</dbReference>
<evidence type="ECO:0000256" key="1">
    <source>
        <dbReference type="ARBA" id="ARBA00004123"/>
    </source>
</evidence>
<evidence type="ECO:0000256" key="9">
    <source>
        <dbReference type="ARBA" id="ARBA00023172"/>
    </source>
</evidence>
<keyword evidence="5" id="KW-0547">Nucleotide-binding</keyword>
<dbReference type="Proteomes" id="UP000565441">
    <property type="component" value="Unassembled WGS sequence"/>
</dbReference>